<dbReference type="PANTHER" id="PTHR42749">
    <property type="entry name" value="CELL SHAPE-DETERMINING PROTEIN MREB"/>
    <property type="match status" value="1"/>
</dbReference>
<dbReference type="InterPro" id="IPR004753">
    <property type="entry name" value="MreB"/>
</dbReference>
<dbReference type="Pfam" id="PF06723">
    <property type="entry name" value="MreB_Mbl"/>
    <property type="match status" value="1"/>
</dbReference>
<comment type="similarity">
    <text evidence="5 6">Belongs to the FtsA/MreB family.</text>
</comment>
<sequence length="340" mass="37754">MARNVYGLDLGTYEIKVYDKKQDTIWKEKDVIAIANGKNIFAVGDEAYEMYEKAPGNIQVVFPMKEGVISRFNDMQYLLQNLLKKERQFARGSEYVIAVPTDVTEVEKRAFFDLVVHSTAKAKEVNIVERAIADCIGLGLDVQNTKGVLIANFGGETTELSIVASGGMVLNKLVKIGGVTFDNAVANLVRHNHDFLIGRLTAEMLRRRFGVFGGDSQASLVVAGRNLVTGVPQQQEISISLVRAAMKEPLAECIRSINSLLDRTPPEVLTAIQENGIFLTGGLSYLPGLARYIEGTTGYRVRVARRPDICAVEGLSRIIQSKELKKLAYSMLDENYRWMR</sequence>
<dbReference type="Proteomes" id="UP001299546">
    <property type="component" value="Unassembled WGS sequence"/>
</dbReference>
<dbReference type="PANTHER" id="PTHR42749:SF1">
    <property type="entry name" value="CELL SHAPE-DETERMINING PROTEIN MREB"/>
    <property type="match status" value="1"/>
</dbReference>
<keyword evidence="2 6" id="KW-0547">Nucleotide-binding</keyword>
<protein>
    <recommendedName>
        <fullName evidence="6">Cell shape-determining protein MreB</fullName>
    </recommendedName>
</protein>
<evidence type="ECO:0000256" key="1">
    <source>
        <dbReference type="ARBA" id="ARBA00022490"/>
    </source>
</evidence>
<keyword evidence="1 6" id="KW-0963">Cytoplasm</keyword>
<evidence type="ECO:0000256" key="3">
    <source>
        <dbReference type="ARBA" id="ARBA00022840"/>
    </source>
</evidence>
<comment type="subunit">
    <text evidence="6">Forms polymers.</text>
</comment>
<evidence type="ECO:0000313" key="7">
    <source>
        <dbReference type="EMBL" id="MCB7386183.1"/>
    </source>
</evidence>
<accession>A0ABS8DCT4</accession>
<keyword evidence="8" id="KW-1185">Reference proteome</keyword>
<dbReference type="InterPro" id="IPR056546">
    <property type="entry name" value="MreB_MamK-like"/>
</dbReference>
<comment type="caution">
    <text evidence="6">Lacks conserved residue(s) required for the propagation of feature annotation.</text>
</comment>
<name>A0ABS8DCT4_9FIRM</name>
<reference evidence="7 8" key="1">
    <citation type="submission" date="2021-10" db="EMBL/GenBank/DDBJ databases">
        <title>Collection of gut derived symbiotic bacterial strains cultured from healthy donors.</title>
        <authorList>
            <person name="Lin H."/>
            <person name="Littmann E."/>
            <person name="Kohout C."/>
            <person name="Pamer E.G."/>
        </authorList>
    </citation>
    <scope>NUCLEOTIDE SEQUENCE [LARGE SCALE GENOMIC DNA]</scope>
    <source>
        <strain evidence="7 8">DFI.1.165</strain>
    </source>
</reference>
<comment type="function">
    <text evidence="6">Forms membrane-associated dynamic filaments that are essential for cell shape determination. Acts by regulating cell wall synthesis and cell elongation, and thus cell shape. A feedback loop between cell geometry and MreB localization may maintain elongated cell shape by targeting cell wall growth to regions of negative cell wall curvature.</text>
</comment>
<dbReference type="InterPro" id="IPR043129">
    <property type="entry name" value="ATPase_NBD"/>
</dbReference>
<dbReference type="RefSeq" id="WP_066732420.1">
    <property type="nucleotide sequence ID" value="NZ_JAJCIQ010000001.1"/>
</dbReference>
<gene>
    <name evidence="6" type="primary">mreB</name>
    <name evidence="7" type="ORF">LIZ65_02680</name>
</gene>
<organism evidence="7 8">
    <name type="scientific">Bariatricus massiliensis</name>
    <dbReference type="NCBI Taxonomy" id="1745713"/>
    <lineage>
        <taxon>Bacteria</taxon>
        <taxon>Bacillati</taxon>
        <taxon>Bacillota</taxon>
        <taxon>Clostridia</taxon>
        <taxon>Lachnospirales</taxon>
        <taxon>Lachnospiraceae</taxon>
        <taxon>Bariatricus</taxon>
    </lineage>
</organism>
<dbReference type="EMBL" id="JAJCIS010000001">
    <property type="protein sequence ID" value="MCB7386183.1"/>
    <property type="molecule type" value="Genomic_DNA"/>
</dbReference>
<evidence type="ECO:0000256" key="4">
    <source>
        <dbReference type="ARBA" id="ARBA00022960"/>
    </source>
</evidence>
<evidence type="ECO:0000256" key="6">
    <source>
        <dbReference type="HAMAP-Rule" id="MF_02207"/>
    </source>
</evidence>
<dbReference type="SUPFAM" id="SSF53067">
    <property type="entry name" value="Actin-like ATPase domain"/>
    <property type="match status" value="2"/>
</dbReference>
<dbReference type="HAMAP" id="MF_02207">
    <property type="entry name" value="MreB"/>
    <property type="match status" value="1"/>
</dbReference>
<proteinExistence type="inferred from homology"/>
<dbReference type="PRINTS" id="PR01652">
    <property type="entry name" value="SHAPEPROTEIN"/>
</dbReference>
<comment type="caution">
    <text evidence="7">The sequence shown here is derived from an EMBL/GenBank/DDBJ whole genome shotgun (WGS) entry which is preliminary data.</text>
</comment>
<keyword evidence="3 6" id="KW-0067">ATP-binding</keyword>
<keyword evidence="4 6" id="KW-0133">Cell shape</keyword>
<dbReference type="Gene3D" id="3.30.420.40">
    <property type="match status" value="2"/>
</dbReference>
<evidence type="ECO:0000256" key="5">
    <source>
        <dbReference type="ARBA" id="ARBA00023458"/>
    </source>
</evidence>
<evidence type="ECO:0000256" key="2">
    <source>
        <dbReference type="ARBA" id="ARBA00022741"/>
    </source>
</evidence>
<comment type="subcellular location">
    <subcellularLocation>
        <location evidence="6">Cytoplasm</location>
    </subcellularLocation>
    <text evidence="6">Membrane-associated.</text>
</comment>
<evidence type="ECO:0000313" key="8">
    <source>
        <dbReference type="Proteomes" id="UP001299546"/>
    </source>
</evidence>